<evidence type="ECO:0000313" key="2">
    <source>
        <dbReference type="Proteomes" id="UP000287651"/>
    </source>
</evidence>
<dbReference type="EMBL" id="AMZH03010719">
    <property type="protein sequence ID" value="RRT54216.1"/>
    <property type="molecule type" value="Genomic_DNA"/>
</dbReference>
<accession>A0A426YR74</accession>
<proteinExistence type="predicted"/>
<comment type="caution">
    <text evidence="1">The sequence shown here is derived from an EMBL/GenBank/DDBJ whole genome shotgun (WGS) entry which is preliminary data.</text>
</comment>
<reference evidence="1 2" key="1">
    <citation type="journal article" date="2014" name="Agronomy (Basel)">
        <title>A Draft Genome Sequence for Ensete ventricosum, the Drought-Tolerant Tree Against Hunger.</title>
        <authorList>
            <person name="Harrison J."/>
            <person name="Moore K.A."/>
            <person name="Paszkiewicz K."/>
            <person name="Jones T."/>
            <person name="Grant M."/>
            <person name="Ambacheew D."/>
            <person name="Muzemil S."/>
            <person name="Studholme D.J."/>
        </authorList>
    </citation>
    <scope>NUCLEOTIDE SEQUENCE [LARGE SCALE GENOMIC DNA]</scope>
</reference>
<protein>
    <submittedName>
        <fullName evidence="1">Uncharacterized protein</fullName>
    </submittedName>
</protein>
<dbReference type="Proteomes" id="UP000287651">
    <property type="component" value="Unassembled WGS sequence"/>
</dbReference>
<dbReference type="AlphaFoldDB" id="A0A426YR74"/>
<gene>
    <name evidence="1" type="ORF">B296_00035862</name>
</gene>
<organism evidence="1 2">
    <name type="scientific">Ensete ventricosum</name>
    <name type="common">Abyssinian banana</name>
    <name type="synonym">Musa ensete</name>
    <dbReference type="NCBI Taxonomy" id="4639"/>
    <lineage>
        <taxon>Eukaryota</taxon>
        <taxon>Viridiplantae</taxon>
        <taxon>Streptophyta</taxon>
        <taxon>Embryophyta</taxon>
        <taxon>Tracheophyta</taxon>
        <taxon>Spermatophyta</taxon>
        <taxon>Magnoliopsida</taxon>
        <taxon>Liliopsida</taxon>
        <taxon>Zingiberales</taxon>
        <taxon>Musaceae</taxon>
        <taxon>Ensete</taxon>
    </lineage>
</organism>
<sequence length="206" mass="22657">MLYHSLMAASDPSVIAMSRSLTYFHDHSLRTLASTGDGGPEDALEELASGSFGLVPPDPANGTTLTLLEESEEVISTCSQKHPRRSEVSTMKQETYRIGERRFSFLRQDNGPRSSLSIEPGFGRCGGFHQDFARRFTEGIKKLAGNTPDNGPRSILSIEPGFERCGGFHQEFARRFTEGIKKLAGNTPGDHRGEDQKTCHKYAGGY</sequence>
<evidence type="ECO:0000313" key="1">
    <source>
        <dbReference type="EMBL" id="RRT54216.1"/>
    </source>
</evidence>
<name>A0A426YR74_ENSVE</name>